<sequence length="36" mass="3742">MREIEDLSLSLGPLSGDPTGASWSPLRGSSLGDALR</sequence>
<accession>A0A8S5L402</accession>
<feature type="compositionally biased region" description="Low complexity" evidence="1">
    <location>
        <begin position="7"/>
        <end position="18"/>
    </location>
</feature>
<keyword evidence="3" id="KW-1185">Reference proteome</keyword>
<reference evidence="2" key="1">
    <citation type="submission" date="2020-09" db="EMBL/GenBank/DDBJ databases">
        <title>Leviviricetes taxonomy.</title>
        <authorList>
            <person name="Stockdale S.R."/>
            <person name="Callanan J."/>
            <person name="Adriaenssens E.M."/>
            <person name="Kuhn J.H."/>
            <person name="Rumnieks J."/>
            <person name="Shkoporov A."/>
            <person name="Draper L.A."/>
            <person name="Ross P."/>
            <person name="Hill C."/>
        </authorList>
    </citation>
    <scope>NUCLEOTIDE SEQUENCE</scope>
</reference>
<gene>
    <name evidence="2" type="primary">Gephyllon.1_3_5</name>
</gene>
<dbReference type="KEGG" id="vg:80401410"/>
<dbReference type="RefSeq" id="YP_010771711.1">
    <property type="nucleotide sequence ID" value="NC_074625.1"/>
</dbReference>
<dbReference type="Proteomes" id="UP000682242">
    <property type="component" value="Segment"/>
</dbReference>
<name>A0A8S5L402_9VIRU</name>
<organism evidence="2 3">
    <name type="scientific">ssRNA phage Gephyllon.1_3</name>
    <dbReference type="NCBI Taxonomy" id="2786129"/>
    <lineage>
        <taxon>Viruses</taxon>
        <taxon>Riboviria</taxon>
        <taxon>Orthornavirae</taxon>
        <taxon>Lenarviricota</taxon>
        <taxon>Leviviricetes</taxon>
        <taxon>Timlovirales</taxon>
        <taxon>Steitzviridae</taxon>
        <taxon>Hodnevirus</taxon>
        <taxon>Hodnevirus mononeochorovicinum</taxon>
        <taxon>Gredihovirus neochorovicinum</taxon>
    </lineage>
</organism>
<feature type="region of interest" description="Disordered" evidence="1">
    <location>
        <begin position="1"/>
        <end position="36"/>
    </location>
</feature>
<protein>
    <submittedName>
        <fullName evidence="2">Uncharacterized protein</fullName>
    </submittedName>
</protein>
<dbReference type="EMBL" id="BK013991">
    <property type="protein sequence ID" value="DAD52061.1"/>
    <property type="molecule type" value="Genomic_RNA"/>
</dbReference>
<evidence type="ECO:0000313" key="3">
    <source>
        <dbReference type="Proteomes" id="UP000682242"/>
    </source>
</evidence>
<feature type="non-terminal residue" evidence="2">
    <location>
        <position position="36"/>
    </location>
</feature>
<evidence type="ECO:0000256" key="1">
    <source>
        <dbReference type="SAM" id="MobiDB-lite"/>
    </source>
</evidence>
<evidence type="ECO:0000313" key="2">
    <source>
        <dbReference type="EMBL" id="DAD52061.1"/>
    </source>
</evidence>
<dbReference type="GeneID" id="80401410"/>
<proteinExistence type="predicted"/>